<name>A0AAF1AMZ4_DAUCS</name>
<reference evidence="1" key="1">
    <citation type="journal article" date="2016" name="Nat. Genet.">
        <title>A high-quality carrot genome assembly provides new insights into carotenoid accumulation and asterid genome evolution.</title>
        <authorList>
            <person name="Iorizzo M."/>
            <person name="Ellison S."/>
            <person name="Senalik D."/>
            <person name="Zeng P."/>
            <person name="Satapoomin P."/>
            <person name="Huang J."/>
            <person name="Bowman M."/>
            <person name="Iovene M."/>
            <person name="Sanseverino W."/>
            <person name="Cavagnaro P."/>
            <person name="Yildiz M."/>
            <person name="Macko-Podgorni A."/>
            <person name="Moranska E."/>
            <person name="Grzebelus E."/>
            <person name="Grzebelus D."/>
            <person name="Ashrafi H."/>
            <person name="Zheng Z."/>
            <person name="Cheng S."/>
            <person name="Spooner D."/>
            <person name="Van Deynze A."/>
            <person name="Simon P."/>
        </authorList>
    </citation>
    <scope>NUCLEOTIDE SEQUENCE</scope>
    <source>
        <tissue evidence="1">Leaf</tissue>
    </source>
</reference>
<dbReference type="PANTHER" id="PTHR10775">
    <property type="entry name" value="OS08G0208400 PROTEIN"/>
    <property type="match status" value="1"/>
</dbReference>
<dbReference type="PANTHER" id="PTHR10775:SF185">
    <property type="entry name" value="OS08G0208400 PROTEIN"/>
    <property type="match status" value="1"/>
</dbReference>
<dbReference type="Proteomes" id="UP000077755">
    <property type="component" value="Chromosome 2"/>
</dbReference>
<accession>A0AAF1AMZ4</accession>
<dbReference type="AlphaFoldDB" id="A0AAF1AMZ4"/>
<evidence type="ECO:0000313" key="2">
    <source>
        <dbReference type="Proteomes" id="UP000077755"/>
    </source>
</evidence>
<reference evidence="1" key="2">
    <citation type="submission" date="2022-03" db="EMBL/GenBank/DDBJ databases">
        <title>Draft title - Genomic analysis of global carrot germplasm unveils the trajectory of domestication and the origin of high carotenoid orange carrot.</title>
        <authorList>
            <person name="Iorizzo M."/>
            <person name="Ellison S."/>
            <person name="Senalik D."/>
            <person name="Macko-Podgorni A."/>
            <person name="Grzebelus D."/>
            <person name="Bostan H."/>
            <person name="Rolling W."/>
            <person name="Curaba J."/>
            <person name="Simon P."/>
        </authorList>
    </citation>
    <scope>NUCLEOTIDE SEQUENCE</scope>
    <source>
        <tissue evidence="1">Leaf</tissue>
    </source>
</reference>
<proteinExistence type="predicted"/>
<evidence type="ECO:0000313" key="1">
    <source>
        <dbReference type="EMBL" id="WOG86086.1"/>
    </source>
</evidence>
<sequence>MPGYTIWYFHGEGDRSRVNIGTSSRNVGCTDDFYDAREMLDDFVNATGHFENDEEPNAAAKNFYKMLDSASQPIYPDNTRFTTLSFVNKLLQFKHKHGCSNKGFDELLQLIGSVLPNDHNLPTRYYDVKKLVSGLNMGYQKIDACDSEKIYCDICNESRYKAQKDHKKKMIPQKILRYFPLTLRLQRLFMSEKTAKCMTWHHDRVVVEDQLSHPADGDEWKQFDLNKLFQWIKGLNLPDGYVSNISRYIAETVHTRLRRNEVPRVFHDPKLLEVYTYPAQPILRTGCRLLSSSEHRLVKYYVLINSPEVAKYLW</sequence>
<dbReference type="EMBL" id="CP093344">
    <property type="protein sequence ID" value="WOG86086.1"/>
    <property type="molecule type" value="Genomic_DNA"/>
</dbReference>
<gene>
    <name evidence="1" type="ORF">DCAR_0205284</name>
</gene>
<keyword evidence="2" id="KW-1185">Reference proteome</keyword>
<protein>
    <submittedName>
        <fullName evidence="1">Uncharacterized protein</fullName>
    </submittedName>
</protein>
<organism evidence="1 2">
    <name type="scientific">Daucus carota subsp. sativus</name>
    <name type="common">Carrot</name>
    <dbReference type="NCBI Taxonomy" id="79200"/>
    <lineage>
        <taxon>Eukaryota</taxon>
        <taxon>Viridiplantae</taxon>
        <taxon>Streptophyta</taxon>
        <taxon>Embryophyta</taxon>
        <taxon>Tracheophyta</taxon>
        <taxon>Spermatophyta</taxon>
        <taxon>Magnoliopsida</taxon>
        <taxon>eudicotyledons</taxon>
        <taxon>Gunneridae</taxon>
        <taxon>Pentapetalae</taxon>
        <taxon>asterids</taxon>
        <taxon>campanulids</taxon>
        <taxon>Apiales</taxon>
        <taxon>Apiaceae</taxon>
        <taxon>Apioideae</taxon>
        <taxon>Scandiceae</taxon>
        <taxon>Daucinae</taxon>
        <taxon>Daucus</taxon>
        <taxon>Daucus sect. Daucus</taxon>
    </lineage>
</organism>